<dbReference type="PANTHER" id="PTHR35098:SF1">
    <property type="entry name" value="NODULIN-RELATED PROTEIN 2"/>
    <property type="match status" value="1"/>
</dbReference>
<protein>
    <submittedName>
        <fullName evidence="2">Uncharacterized protein</fullName>
    </submittedName>
</protein>
<dbReference type="EMBL" id="JAUJYO010000017">
    <property type="protein sequence ID" value="KAK1292722.1"/>
    <property type="molecule type" value="Genomic_DNA"/>
</dbReference>
<dbReference type="GO" id="GO:0009408">
    <property type="term" value="P:response to heat"/>
    <property type="evidence" value="ECO:0007669"/>
    <property type="project" value="InterPro"/>
</dbReference>
<feature type="region of interest" description="Disordered" evidence="1">
    <location>
        <begin position="1"/>
        <end position="23"/>
    </location>
</feature>
<dbReference type="AlphaFoldDB" id="A0AAV9CV09"/>
<gene>
    <name evidence="2" type="ORF">QJS10_CPB17g00700</name>
</gene>
<dbReference type="PANTHER" id="PTHR35098">
    <property type="entry name" value="EXPRESSED PROTEIN"/>
    <property type="match status" value="1"/>
</dbReference>
<dbReference type="InterPro" id="IPR040294">
    <property type="entry name" value="Nodulin-rel_1/2"/>
</dbReference>
<keyword evidence="3" id="KW-1185">Reference proteome</keyword>
<name>A0AAV9CV09_ACOCL</name>
<organism evidence="2 3">
    <name type="scientific">Acorus calamus</name>
    <name type="common">Sweet flag</name>
    <dbReference type="NCBI Taxonomy" id="4465"/>
    <lineage>
        <taxon>Eukaryota</taxon>
        <taxon>Viridiplantae</taxon>
        <taxon>Streptophyta</taxon>
        <taxon>Embryophyta</taxon>
        <taxon>Tracheophyta</taxon>
        <taxon>Spermatophyta</taxon>
        <taxon>Magnoliopsida</taxon>
        <taxon>Liliopsida</taxon>
        <taxon>Acoraceae</taxon>
        <taxon>Acorus</taxon>
    </lineage>
</organism>
<sequence>MEKPSNTKPSSHHTKPPPSKAELLSSAKVVAGPAKATLSHDSQKVDMARVAGATADIEELRKAEAYLHQYHSSQSSHQPPPLPAVEVFTRPTRAAVAVTRGWQKSLCGD</sequence>
<evidence type="ECO:0000313" key="3">
    <source>
        <dbReference type="Proteomes" id="UP001180020"/>
    </source>
</evidence>
<dbReference type="GO" id="GO:0010115">
    <property type="term" value="P:regulation of abscisic acid biosynthetic process"/>
    <property type="evidence" value="ECO:0007669"/>
    <property type="project" value="InterPro"/>
</dbReference>
<dbReference type="Proteomes" id="UP001180020">
    <property type="component" value="Unassembled WGS sequence"/>
</dbReference>
<evidence type="ECO:0000256" key="1">
    <source>
        <dbReference type="SAM" id="MobiDB-lite"/>
    </source>
</evidence>
<proteinExistence type="predicted"/>
<accession>A0AAV9CV09</accession>
<reference evidence="2" key="2">
    <citation type="submission" date="2023-06" db="EMBL/GenBank/DDBJ databases">
        <authorList>
            <person name="Ma L."/>
            <person name="Liu K.-W."/>
            <person name="Li Z."/>
            <person name="Hsiao Y.-Y."/>
            <person name="Qi Y."/>
            <person name="Fu T."/>
            <person name="Tang G."/>
            <person name="Zhang D."/>
            <person name="Sun W.-H."/>
            <person name="Liu D.-K."/>
            <person name="Li Y."/>
            <person name="Chen G.-Z."/>
            <person name="Liu X.-D."/>
            <person name="Liao X.-Y."/>
            <person name="Jiang Y.-T."/>
            <person name="Yu X."/>
            <person name="Hao Y."/>
            <person name="Huang J."/>
            <person name="Zhao X.-W."/>
            <person name="Ke S."/>
            <person name="Chen Y.-Y."/>
            <person name="Wu W.-L."/>
            <person name="Hsu J.-L."/>
            <person name="Lin Y.-F."/>
            <person name="Huang M.-D."/>
            <person name="Li C.-Y."/>
            <person name="Huang L."/>
            <person name="Wang Z.-W."/>
            <person name="Zhao X."/>
            <person name="Zhong W.-Y."/>
            <person name="Peng D.-H."/>
            <person name="Ahmad S."/>
            <person name="Lan S."/>
            <person name="Zhang J.-S."/>
            <person name="Tsai W.-C."/>
            <person name="Van De Peer Y."/>
            <person name="Liu Z.-J."/>
        </authorList>
    </citation>
    <scope>NUCLEOTIDE SEQUENCE</scope>
    <source>
        <strain evidence="2">CP</strain>
        <tissue evidence="2">Leaves</tissue>
    </source>
</reference>
<evidence type="ECO:0000313" key="2">
    <source>
        <dbReference type="EMBL" id="KAK1292722.1"/>
    </source>
</evidence>
<comment type="caution">
    <text evidence="2">The sequence shown here is derived from an EMBL/GenBank/DDBJ whole genome shotgun (WGS) entry which is preliminary data.</text>
</comment>
<reference evidence="2" key="1">
    <citation type="journal article" date="2023" name="Nat. Commun.">
        <title>Diploid and tetraploid genomes of Acorus and the evolution of monocots.</title>
        <authorList>
            <person name="Ma L."/>
            <person name="Liu K.W."/>
            <person name="Li Z."/>
            <person name="Hsiao Y.Y."/>
            <person name="Qi Y."/>
            <person name="Fu T."/>
            <person name="Tang G.D."/>
            <person name="Zhang D."/>
            <person name="Sun W.H."/>
            <person name="Liu D.K."/>
            <person name="Li Y."/>
            <person name="Chen G.Z."/>
            <person name="Liu X.D."/>
            <person name="Liao X.Y."/>
            <person name="Jiang Y.T."/>
            <person name="Yu X."/>
            <person name="Hao Y."/>
            <person name="Huang J."/>
            <person name="Zhao X.W."/>
            <person name="Ke S."/>
            <person name="Chen Y.Y."/>
            <person name="Wu W.L."/>
            <person name="Hsu J.L."/>
            <person name="Lin Y.F."/>
            <person name="Huang M.D."/>
            <person name="Li C.Y."/>
            <person name="Huang L."/>
            <person name="Wang Z.W."/>
            <person name="Zhao X."/>
            <person name="Zhong W.Y."/>
            <person name="Peng D.H."/>
            <person name="Ahmad S."/>
            <person name="Lan S."/>
            <person name="Zhang J.S."/>
            <person name="Tsai W.C."/>
            <person name="Van de Peer Y."/>
            <person name="Liu Z.J."/>
        </authorList>
    </citation>
    <scope>NUCLEOTIDE SEQUENCE</scope>
    <source>
        <strain evidence="2">CP</strain>
    </source>
</reference>